<feature type="compositionally biased region" description="Acidic residues" evidence="1">
    <location>
        <begin position="251"/>
        <end position="269"/>
    </location>
</feature>
<feature type="compositionally biased region" description="Polar residues" evidence="1">
    <location>
        <begin position="1"/>
        <end position="10"/>
    </location>
</feature>
<dbReference type="AlphaFoldDB" id="A0A4Z1EP24"/>
<feature type="compositionally biased region" description="Low complexity" evidence="1">
    <location>
        <begin position="178"/>
        <end position="194"/>
    </location>
</feature>
<keyword evidence="3" id="KW-1185">Reference proteome</keyword>
<feature type="region of interest" description="Disordered" evidence="1">
    <location>
        <begin position="1"/>
        <end position="27"/>
    </location>
</feature>
<feature type="compositionally biased region" description="Low complexity" evidence="1">
    <location>
        <begin position="134"/>
        <end position="143"/>
    </location>
</feature>
<feature type="region of interest" description="Disordered" evidence="1">
    <location>
        <begin position="101"/>
        <end position="143"/>
    </location>
</feature>
<proteinExistence type="predicted"/>
<evidence type="ECO:0000256" key="1">
    <source>
        <dbReference type="SAM" id="MobiDB-lite"/>
    </source>
</evidence>
<comment type="caution">
    <text evidence="2">The sequence shown here is derived from an EMBL/GenBank/DDBJ whole genome shotgun (WGS) entry which is preliminary data.</text>
</comment>
<protein>
    <submittedName>
        <fullName evidence="2">Uncharacterized protein</fullName>
    </submittedName>
</protein>
<accession>A0A4Z1EP24</accession>
<dbReference type="Proteomes" id="UP000297777">
    <property type="component" value="Unassembled WGS sequence"/>
</dbReference>
<organism evidence="2 3">
    <name type="scientific">Botrytis tulipae</name>
    <dbReference type="NCBI Taxonomy" id="87230"/>
    <lineage>
        <taxon>Eukaryota</taxon>
        <taxon>Fungi</taxon>
        <taxon>Dikarya</taxon>
        <taxon>Ascomycota</taxon>
        <taxon>Pezizomycotina</taxon>
        <taxon>Leotiomycetes</taxon>
        <taxon>Helotiales</taxon>
        <taxon>Sclerotiniaceae</taxon>
        <taxon>Botrytis</taxon>
    </lineage>
</organism>
<gene>
    <name evidence="2" type="ORF">BTUL_0094g00580</name>
</gene>
<sequence>MTRASSGTSNLKTQTPKLKPPKPRSKCSENTKFLFQKMKHTHNLDSEALIVARYPKTNPYININATPTWTGIFDPSFRVLILPRYLGVQTAIVPIPSSRRITSSEYEQEQEQRKWRDQQREEQSTESESKNTRESSSPTLSILSSCSCSCSCISESSYSALRTSSSSSVSSYTSISSTTISSTTNSTHTHTQTHPPNPSTHNSLQNSLHTPQLSPKSLASPVHFSEIEIQDTSTRTSIPKPPLDILSDSNTDSDSDCDADDDDDDDYEDLIDENDAFQPAIKDNAEEDATICDLMERMRKMSL</sequence>
<name>A0A4Z1EP24_9HELO</name>
<feature type="compositionally biased region" description="Basic and acidic residues" evidence="1">
    <location>
        <begin position="110"/>
        <end position="133"/>
    </location>
</feature>
<feature type="region of interest" description="Disordered" evidence="1">
    <location>
        <begin position="178"/>
        <end position="269"/>
    </location>
</feature>
<reference evidence="2 3" key="1">
    <citation type="submission" date="2017-12" db="EMBL/GenBank/DDBJ databases">
        <title>Comparative genomics of Botrytis spp.</title>
        <authorList>
            <person name="Valero-Jimenez C.A."/>
            <person name="Tapia P."/>
            <person name="Veloso J."/>
            <person name="Silva-Moreno E."/>
            <person name="Staats M."/>
            <person name="Valdes J.H."/>
            <person name="Van Kan J.A.L."/>
        </authorList>
    </citation>
    <scope>NUCLEOTIDE SEQUENCE [LARGE SCALE GENOMIC DNA]</scope>
    <source>
        <strain evidence="2 3">Bt9001</strain>
    </source>
</reference>
<dbReference type="EMBL" id="PQXH01000094">
    <property type="protein sequence ID" value="TGO12143.1"/>
    <property type="molecule type" value="Genomic_DNA"/>
</dbReference>
<evidence type="ECO:0000313" key="3">
    <source>
        <dbReference type="Proteomes" id="UP000297777"/>
    </source>
</evidence>
<evidence type="ECO:0000313" key="2">
    <source>
        <dbReference type="EMBL" id="TGO12143.1"/>
    </source>
</evidence>
<dbReference type="OrthoDB" id="3561947at2759"/>
<feature type="compositionally biased region" description="Polar residues" evidence="1">
    <location>
        <begin position="201"/>
        <end position="217"/>
    </location>
</feature>